<sequence length="89" mass="10137">MIVLRSKVILLYEQFVSPDMRERVMAYTLQVCPFCGAVETTPQVVSLPLVYLSKRQTAPLSPLHSAVPAFGKVLVNRYPFLWVHFTVIE</sequence>
<reference evidence="1 2" key="1">
    <citation type="journal article" date="2019" name="Commun. Biol.">
        <title>The bagworm genome reveals a unique fibroin gene that provides high tensile strength.</title>
        <authorList>
            <person name="Kono N."/>
            <person name="Nakamura H."/>
            <person name="Ohtoshi R."/>
            <person name="Tomita M."/>
            <person name="Numata K."/>
            <person name="Arakawa K."/>
        </authorList>
    </citation>
    <scope>NUCLEOTIDE SEQUENCE [LARGE SCALE GENOMIC DNA]</scope>
</reference>
<organism evidence="1 2">
    <name type="scientific">Eumeta variegata</name>
    <name type="common">Bagworm moth</name>
    <name type="synonym">Eumeta japonica</name>
    <dbReference type="NCBI Taxonomy" id="151549"/>
    <lineage>
        <taxon>Eukaryota</taxon>
        <taxon>Metazoa</taxon>
        <taxon>Ecdysozoa</taxon>
        <taxon>Arthropoda</taxon>
        <taxon>Hexapoda</taxon>
        <taxon>Insecta</taxon>
        <taxon>Pterygota</taxon>
        <taxon>Neoptera</taxon>
        <taxon>Endopterygota</taxon>
        <taxon>Lepidoptera</taxon>
        <taxon>Glossata</taxon>
        <taxon>Ditrysia</taxon>
        <taxon>Tineoidea</taxon>
        <taxon>Psychidae</taxon>
        <taxon>Oiketicinae</taxon>
        <taxon>Eumeta</taxon>
    </lineage>
</organism>
<keyword evidence="2" id="KW-1185">Reference proteome</keyword>
<dbReference type="Proteomes" id="UP000299102">
    <property type="component" value="Unassembled WGS sequence"/>
</dbReference>
<gene>
    <name evidence="1" type="ORF">EVAR_46158_1</name>
</gene>
<proteinExistence type="predicted"/>
<dbReference type="EMBL" id="BGZK01002941">
    <property type="protein sequence ID" value="GBP97485.1"/>
    <property type="molecule type" value="Genomic_DNA"/>
</dbReference>
<protein>
    <submittedName>
        <fullName evidence="1">Uncharacterized protein</fullName>
    </submittedName>
</protein>
<accession>A0A4C2AET2</accession>
<dbReference type="AlphaFoldDB" id="A0A4C2AET2"/>
<comment type="caution">
    <text evidence="1">The sequence shown here is derived from an EMBL/GenBank/DDBJ whole genome shotgun (WGS) entry which is preliminary data.</text>
</comment>
<evidence type="ECO:0000313" key="1">
    <source>
        <dbReference type="EMBL" id="GBP97485.1"/>
    </source>
</evidence>
<name>A0A4C2AET2_EUMVA</name>
<evidence type="ECO:0000313" key="2">
    <source>
        <dbReference type="Proteomes" id="UP000299102"/>
    </source>
</evidence>